<reference evidence="2" key="1">
    <citation type="journal article" date="2011" name="Plant Physiol.">
        <title>Comprehensive sequence analysis of 24,783 barley full-length cDNAs derived from 12 clone libraries.</title>
        <authorList>
            <person name="Matsumoto T."/>
            <person name="Tanaka T."/>
            <person name="Sakai H."/>
            <person name="Amano N."/>
            <person name="Kanamori H."/>
            <person name="Kurita K."/>
            <person name="Kikuta A."/>
            <person name="Kamiya K."/>
            <person name="Yamamoto M."/>
            <person name="Ikawa H."/>
            <person name="Fujii N."/>
            <person name="Hori K."/>
            <person name="Itoh T."/>
            <person name="Sato K."/>
        </authorList>
    </citation>
    <scope>NUCLEOTIDE SEQUENCE</scope>
    <source>
        <tissue evidence="2">Shoot and root</tissue>
    </source>
</reference>
<feature type="compositionally biased region" description="Basic and acidic residues" evidence="1">
    <location>
        <begin position="258"/>
        <end position="275"/>
    </location>
</feature>
<dbReference type="PROSITE" id="PS50890">
    <property type="entry name" value="PUA"/>
    <property type="match status" value="1"/>
</dbReference>
<dbReference type="EMBL" id="AK363498">
    <property type="protein sequence ID" value="BAJ94701.1"/>
    <property type="molecule type" value="mRNA"/>
</dbReference>
<feature type="region of interest" description="Disordered" evidence="1">
    <location>
        <begin position="228"/>
        <end position="276"/>
    </location>
</feature>
<name>F2DHY0_HORVV</name>
<dbReference type="AlphaFoldDB" id="F2DHY0"/>
<feature type="region of interest" description="Disordered" evidence="1">
    <location>
        <begin position="1"/>
        <end position="36"/>
    </location>
</feature>
<organism evidence="2">
    <name type="scientific">Hordeum vulgare subsp. vulgare</name>
    <name type="common">Domesticated barley</name>
    <dbReference type="NCBI Taxonomy" id="112509"/>
    <lineage>
        <taxon>Eukaryota</taxon>
        <taxon>Viridiplantae</taxon>
        <taxon>Streptophyta</taxon>
        <taxon>Embryophyta</taxon>
        <taxon>Tracheophyta</taxon>
        <taxon>Spermatophyta</taxon>
        <taxon>Magnoliopsida</taxon>
        <taxon>Liliopsida</taxon>
        <taxon>Poales</taxon>
        <taxon>Poaceae</taxon>
        <taxon>BOP clade</taxon>
        <taxon>Pooideae</taxon>
        <taxon>Triticodae</taxon>
        <taxon>Triticeae</taxon>
        <taxon>Hordeinae</taxon>
        <taxon>Hordeum</taxon>
    </lineage>
</organism>
<protein>
    <submittedName>
        <fullName evidence="2">Predicted protein</fullName>
    </submittedName>
</protein>
<feature type="compositionally biased region" description="Basic residues" evidence="1">
    <location>
        <begin position="231"/>
        <end position="242"/>
    </location>
</feature>
<evidence type="ECO:0000313" key="2">
    <source>
        <dbReference type="EMBL" id="BAJ94701.1"/>
    </source>
</evidence>
<accession>F2DHY0</accession>
<proteinExistence type="evidence at transcript level"/>
<feature type="compositionally biased region" description="Basic and acidic residues" evidence="1">
    <location>
        <begin position="17"/>
        <end position="36"/>
    </location>
</feature>
<feature type="region of interest" description="Disordered" evidence="1">
    <location>
        <begin position="62"/>
        <end position="122"/>
    </location>
</feature>
<sequence>MVRKKRRTLLARAGDGVPREPGDAEAAPHRAGRDRVTGARGVGAVLAVRLRLAGRLPRRRPLQLQAEPAAPRRRRLRGVEPHEAGVGAAELGRGTDPVRRRRPARHERAAERQRRAGRRRGVGVGVAERAGRAVERGAQQRGRAVEEHDGVGGAHVEGQRRVQLHAAAGGGPHGHARVVGHQRRRGDHQALLRRRDGGDRVRGAVERVEEERRRAGRAPDLVRRVAAPGRRAQRVRHRRRAARGADPRMAAHRQQRRRREDGDGCNLGEEHETAAKRSRHCFKFLCRRRLGG</sequence>
<evidence type="ECO:0000256" key="1">
    <source>
        <dbReference type="SAM" id="MobiDB-lite"/>
    </source>
</evidence>